<reference evidence="7 8" key="1">
    <citation type="submission" date="2022-04" db="EMBL/GenBank/DDBJ databases">
        <title>Identification of a novel bacterium isolated from mangrove sediments.</title>
        <authorList>
            <person name="Pan X."/>
        </authorList>
    </citation>
    <scope>NUCLEOTIDE SEQUENCE [LARGE SCALE GENOMIC DNA]</scope>
    <source>
        <strain evidence="7 8">B2638</strain>
    </source>
</reference>
<dbReference type="InterPro" id="IPR011701">
    <property type="entry name" value="MFS"/>
</dbReference>
<evidence type="ECO:0000313" key="8">
    <source>
        <dbReference type="Proteomes" id="UP001202281"/>
    </source>
</evidence>
<comment type="caution">
    <text evidence="7">The sequence shown here is derived from an EMBL/GenBank/DDBJ whole genome shotgun (WGS) entry which is preliminary data.</text>
</comment>
<evidence type="ECO:0000256" key="3">
    <source>
        <dbReference type="ARBA" id="ARBA00022989"/>
    </source>
</evidence>
<feature type="domain" description="Major facilitator superfamily (MFS) profile" evidence="6">
    <location>
        <begin position="24"/>
        <end position="441"/>
    </location>
</feature>
<dbReference type="PROSITE" id="PS50850">
    <property type="entry name" value="MFS"/>
    <property type="match status" value="1"/>
</dbReference>
<feature type="transmembrane region" description="Helical" evidence="5">
    <location>
        <begin position="325"/>
        <end position="344"/>
    </location>
</feature>
<accession>A0ABT0BLD1</accession>
<dbReference type="PANTHER" id="PTHR23508:SF10">
    <property type="entry name" value="CARBOXYLIC ACID TRANSPORTER PROTEIN HOMOLOG"/>
    <property type="match status" value="1"/>
</dbReference>
<evidence type="ECO:0000259" key="6">
    <source>
        <dbReference type="PROSITE" id="PS50850"/>
    </source>
</evidence>
<evidence type="ECO:0000313" key="7">
    <source>
        <dbReference type="EMBL" id="MCJ2185871.1"/>
    </source>
</evidence>
<feature type="transmembrane region" description="Helical" evidence="5">
    <location>
        <begin position="182"/>
        <end position="201"/>
    </location>
</feature>
<keyword evidence="3 5" id="KW-1133">Transmembrane helix</keyword>
<feature type="transmembrane region" description="Helical" evidence="5">
    <location>
        <begin position="350"/>
        <end position="372"/>
    </location>
</feature>
<name>A0ABT0BLD1_9SPHN</name>
<protein>
    <submittedName>
        <fullName evidence="7">MFS transporter</fullName>
    </submittedName>
</protein>
<dbReference type="InterPro" id="IPR020846">
    <property type="entry name" value="MFS_dom"/>
</dbReference>
<dbReference type="PANTHER" id="PTHR23508">
    <property type="entry name" value="CARBOXYLIC ACID TRANSPORTER PROTEIN HOMOLOG"/>
    <property type="match status" value="1"/>
</dbReference>
<evidence type="ECO:0000256" key="4">
    <source>
        <dbReference type="ARBA" id="ARBA00023136"/>
    </source>
</evidence>
<feature type="transmembrane region" description="Helical" evidence="5">
    <location>
        <begin position="384"/>
        <end position="407"/>
    </location>
</feature>
<feature type="transmembrane region" description="Helical" evidence="5">
    <location>
        <begin position="260"/>
        <end position="278"/>
    </location>
</feature>
<feature type="transmembrane region" description="Helical" evidence="5">
    <location>
        <begin position="151"/>
        <end position="170"/>
    </location>
</feature>
<evidence type="ECO:0000256" key="2">
    <source>
        <dbReference type="ARBA" id="ARBA00022692"/>
    </source>
</evidence>
<feature type="transmembrane region" description="Helical" evidence="5">
    <location>
        <begin position="413"/>
        <end position="437"/>
    </location>
</feature>
<dbReference type="SUPFAM" id="SSF103473">
    <property type="entry name" value="MFS general substrate transporter"/>
    <property type="match status" value="1"/>
</dbReference>
<organism evidence="7 8">
    <name type="scientific">Novosphingobium beihaiensis</name>
    <dbReference type="NCBI Taxonomy" id="2930389"/>
    <lineage>
        <taxon>Bacteria</taxon>
        <taxon>Pseudomonadati</taxon>
        <taxon>Pseudomonadota</taxon>
        <taxon>Alphaproteobacteria</taxon>
        <taxon>Sphingomonadales</taxon>
        <taxon>Sphingomonadaceae</taxon>
        <taxon>Novosphingobium</taxon>
    </lineage>
</organism>
<dbReference type="RefSeq" id="WP_243917934.1">
    <property type="nucleotide sequence ID" value="NZ_JALHLG010000003.1"/>
</dbReference>
<feature type="transmembrane region" description="Helical" evidence="5">
    <location>
        <begin position="25"/>
        <end position="49"/>
    </location>
</feature>
<feature type="transmembrane region" description="Helical" evidence="5">
    <location>
        <begin position="61"/>
        <end position="81"/>
    </location>
</feature>
<evidence type="ECO:0000256" key="5">
    <source>
        <dbReference type="SAM" id="Phobius"/>
    </source>
</evidence>
<dbReference type="Pfam" id="PF07690">
    <property type="entry name" value="MFS_1"/>
    <property type="match status" value="1"/>
</dbReference>
<feature type="transmembrane region" description="Helical" evidence="5">
    <location>
        <begin position="93"/>
        <end position="112"/>
    </location>
</feature>
<keyword evidence="4 5" id="KW-0472">Membrane</keyword>
<feature type="transmembrane region" description="Helical" evidence="5">
    <location>
        <begin position="298"/>
        <end position="318"/>
    </location>
</feature>
<evidence type="ECO:0000256" key="1">
    <source>
        <dbReference type="ARBA" id="ARBA00004141"/>
    </source>
</evidence>
<dbReference type="Gene3D" id="1.20.1250.20">
    <property type="entry name" value="MFS general substrate transporter like domains"/>
    <property type="match status" value="1"/>
</dbReference>
<feature type="transmembrane region" description="Helical" evidence="5">
    <location>
        <begin position="118"/>
        <end position="139"/>
    </location>
</feature>
<dbReference type="Proteomes" id="UP001202281">
    <property type="component" value="Unassembled WGS sequence"/>
</dbReference>
<dbReference type="EMBL" id="JALHLG010000003">
    <property type="protein sequence ID" value="MCJ2185871.1"/>
    <property type="molecule type" value="Genomic_DNA"/>
</dbReference>
<sequence length="445" mass="45918">MEPRQPAAVDPREIIARKPMRLRQILAIAICVLLNGLDGFDVLSISFASPGIAADWGISRSALGLVLSMELIGMGGGSIILGPLADRAGRKPTAMLCLLVMALGMFGAAHAGSVEELAALRFATGIGIGGMLACTNAMVAEYANDKWRGAAVAIMAAGYPAGAIAGGAFASVLLVDGSWRDVFVFGAAASALMLPLLYFLVPESVGFLAQRDRPDRAVRINRALAGLGHPPVEAFAPPVEAVPGKAALHRLFEPDLRRTTLLLTLAYFAHVMTFYFILKWVPKIVVDMGFEPSSAGGVLVFANVGGLLGSLVLSVLTLRLRLHHLMPVILAFSAIMVTVFGRTHHGLTELSAAAASAGFFTNAGMVGFYALAASSFPTEARAGGTGFVIGLGRGGAALGPVIAGMLFDAGLGLQGVAVVMALGSAVAACAIIAMPGFRPLRTAGN</sequence>
<gene>
    <name evidence="7" type="ORF">MTR66_03465</name>
</gene>
<comment type="subcellular location">
    <subcellularLocation>
        <location evidence="1">Membrane</location>
        <topology evidence="1">Multi-pass membrane protein</topology>
    </subcellularLocation>
</comment>
<dbReference type="InterPro" id="IPR036259">
    <property type="entry name" value="MFS_trans_sf"/>
</dbReference>
<keyword evidence="8" id="KW-1185">Reference proteome</keyword>
<proteinExistence type="predicted"/>
<keyword evidence="2 5" id="KW-0812">Transmembrane</keyword>